<organism evidence="3">
    <name type="scientific">Megavirus baoshan</name>
    <dbReference type="NCBI Taxonomy" id="2496520"/>
    <lineage>
        <taxon>Viruses</taxon>
        <taxon>Varidnaviria</taxon>
        <taxon>Bamfordvirae</taxon>
        <taxon>Nucleocytoviricota</taxon>
        <taxon>Megaviricetes</taxon>
        <taxon>Imitervirales</taxon>
        <taxon>Mimiviridae</taxon>
        <taxon>Megamimivirinae</taxon>
        <taxon>Megavirus</taxon>
        <taxon>Megavirus baoshanense</taxon>
    </lineage>
</organism>
<dbReference type="GO" id="GO:0036503">
    <property type="term" value="P:ERAD pathway"/>
    <property type="evidence" value="ECO:0007669"/>
    <property type="project" value="TreeGrafter"/>
</dbReference>
<dbReference type="Gene3D" id="1.10.287.110">
    <property type="entry name" value="DnaJ domain"/>
    <property type="match status" value="1"/>
</dbReference>
<dbReference type="PANTHER" id="PTHR44360">
    <property type="entry name" value="DNAJ HOMOLOG SUBFAMILY B MEMBER 9"/>
    <property type="match status" value="1"/>
</dbReference>
<dbReference type="PRINTS" id="PR00625">
    <property type="entry name" value="JDOMAIN"/>
</dbReference>
<dbReference type="InterPro" id="IPR051948">
    <property type="entry name" value="Hsp70_co-chaperone_J-domain"/>
</dbReference>
<feature type="domain" description="J" evidence="2">
    <location>
        <begin position="2"/>
        <end position="66"/>
    </location>
</feature>
<evidence type="ECO:0000256" key="1">
    <source>
        <dbReference type="ARBA" id="ARBA00023186"/>
    </source>
</evidence>
<evidence type="ECO:0000313" key="3">
    <source>
        <dbReference type="EMBL" id="AZL89483.1"/>
    </source>
</evidence>
<proteinExistence type="predicted"/>
<accession>A0A3S8UXL3</accession>
<sequence length="165" mass="19825">MNYYDILEITKNATQEDIKKSYKKLVIKYHPDKNLNRNTVNKFQQIQNAYQCLSNKKKRKEYDVSKNNIDNTKINFNFDINDYYDIITEICQKYELDESEIKEIMTIFNAEKYKNNIEIGGVDFAYNQLIENLLVYIPRLTFIKIKKQYSFMVPIIDIFSGFYDL</sequence>
<keyword evidence="1" id="KW-0143">Chaperone</keyword>
<dbReference type="PANTHER" id="PTHR44360:SF1">
    <property type="entry name" value="DNAJ HOMOLOG SUBFAMILY B MEMBER 9"/>
    <property type="match status" value="1"/>
</dbReference>
<evidence type="ECO:0000259" key="2">
    <source>
        <dbReference type="PROSITE" id="PS50076"/>
    </source>
</evidence>
<gene>
    <name evidence="3" type="ORF">Mb0733</name>
</gene>
<dbReference type="SMART" id="SM00271">
    <property type="entry name" value="DnaJ"/>
    <property type="match status" value="1"/>
</dbReference>
<dbReference type="SUPFAM" id="SSF46565">
    <property type="entry name" value="Chaperone J-domain"/>
    <property type="match status" value="1"/>
</dbReference>
<name>A0A3S8UXL3_9VIRU</name>
<dbReference type="EMBL" id="MH046811">
    <property type="protein sequence ID" value="AZL89483.1"/>
    <property type="molecule type" value="Genomic_DNA"/>
</dbReference>
<dbReference type="CDD" id="cd06257">
    <property type="entry name" value="DnaJ"/>
    <property type="match status" value="1"/>
</dbReference>
<dbReference type="PROSITE" id="PS00636">
    <property type="entry name" value="DNAJ_1"/>
    <property type="match status" value="1"/>
</dbReference>
<dbReference type="GO" id="GO:0051087">
    <property type="term" value="F:protein-folding chaperone binding"/>
    <property type="evidence" value="ECO:0007669"/>
    <property type="project" value="TreeGrafter"/>
</dbReference>
<dbReference type="Pfam" id="PF00226">
    <property type="entry name" value="DnaJ"/>
    <property type="match status" value="1"/>
</dbReference>
<dbReference type="InterPro" id="IPR001623">
    <property type="entry name" value="DnaJ_domain"/>
</dbReference>
<dbReference type="PROSITE" id="PS50076">
    <property type="entry name" value="DNAJ_2"/>
    <property type="match status" value="1"/>
</dbReference>
<dbReference type="GO" id="GO:0051787">
    <property type="term" value="F:misfolded protein binding"/>
    <property type="evidence" value="ECO:0007669"/>
    <property type="project" value="TreeGrafter"/>
</dbReference>
<protein>
    <submittedName>
        <fullName evidence="3">J domain-containing protein</fullName>
    </submittedName>
</protein>
<dbReference type="InterPro" id="IPR036869">
    <property type="entry name" value="J_dom_sf"/>
</dbReference>
<dbReference type="InterPro" id="IPR018253">
    <property type="entry name" value="DnaJ_domain_CS"/>
</dbReference>
<reference evidence="3" key="1">
    <citation type="submission" date="2018-03" db="EMBL/GenBank/DDBJ databases">
        <title>Draft genome sequences of Megaviruse, new member of the family Mimiviridae isolated from water in Shanghai, China.</title>
        <authorList>
            <person name="Xia Y."/>
        </authorList>
    </citation>
    <scope>NUCLEOTIDE SEQUENCE</scope>
    <source>
        <strain evidence="3">SH</strain>
    </source>
</reference>